<protein>
    <recommendedName>
        <fullName evidence="3 7">UDP-glucose 6-dehydrogenase</fullName>
        <ecNumber evidence="3 7">1.1.1.22</ecNumber>
    </recommendedName>
</protein>
<organism evidence="12 13">
    <name type="scientific">Clostridium oryzae</name>
    <dbReference type="NCBI Taxonomy" id="1450648"/>
    <lineage>
        <taxon>Bacteria</taxon>
        <taxon>Bacillati</taxon>
        <taxon>Bacillota</taxon>
        <taxon>Clostridia</taxon>
        <taxon>Eubacteriales</taxon>
        <taxon>Clostridiaceae</taxon>
        <taxon>Clostridium</taxon>
    </lineage>
</organism>
<feature type="active site" description="Nucleophile" evidence="8">
    <location>
        <position position="267"/>
    </location>
</feature>
<evidence type="ECO:0000256" key="3">
    <source>
        <dbReference type="ARBA" id="ARBA00012954"/>
    </source>
</evidence>
<dbReference type="Pfam" id="PF00984">
    <property type="entry name" value="UDPG_MGDP_dh"/>
    <property type="match status" value="1"/>
</dbReference>
<dbReference type="InterPro" id="IPR001732">
    <property type="entry name" value="UDP-Glc/GDP-Man_DH_N"/>
</dbReference>
<dbReference type="RefSeq" id="WP_079421573.1">
    <property type="nucleotide sequence ID" value="NZ_MZGV01000001.1"/>
</dbReference>
<feature type="binding site" evidence="10">
    <location>
        <position position="330"/>
    </location>
    <ligand>
        <name>NAD(+)</name>
        <dbReference type="ChEBI" id="CHEBI:57540"/>
    </ligand>
</feature>
<feature type="binding site" evidence="10">
    <location>
        <position position="270"/>
    </location>
    <ligand>
        <name>NAD(+)</name>
        <dbReference type="ChEBI" id="CHEBI:57540"/>
    </ligand>
</feature>
<comment type="similarity">
    <text evidence="2 7">Belongs to the UDP-glucose/GDP-mannose dehydrogenase family.</text>
</comment>
<dbReference type="InterPro" id="IPR036220">
    <property type="entry name" value="UDP-Glc/GDP-Man_DH_C_sf"/>
</dbReference>
<feature type="binding site" evidence="10">
    <location>
        <position position="30"/>
    </location>
    <ligand>
        <name>NAD(+)</name>
        <dbReference type="ChEBI" id="CHEBI:57540"/>
    </ligand>
</feature>
<evidence type="ECO:0000256" key="8">
    <source>
        <dbReference type="PIRSR" id="PIRSR500134-1"/>
    </source>
</evidence>
<dbReference type="PIRSF" id="PIRSF000124">
    <property type="entry name" value="UDPglc_GDPman_dh"/>
    <property type="match status" value="1"/>
</dbReference>
<accession>A0A1V4IYA4</accession>
<proteinExistence type="inferred from homology"/>
<evidence type="ECO:0000256" key="7">
    <source>
        <dbReference type="PIRNR" id="PIRNR000124"/>
    </source>
</evidence>
<evidence type="ECO:0000256" key="4">
    <source>
        <dbReference type="ARBA" id="ARBA00023002"/>
    </source>
</evidence>
<dbReference type="InterPro" id="IPR014027">
    <property type="entry name" value="UDP-Glc/GDP-Man_DH_C"/>
</dbReference>
<dbReference type="Gene3D" id="3.40.50.720">
    <property type="entry name" value="NAD(P)-binding Rossmann-like Domain"/>
    <property type="match status" value="2"/>
</dbReference>
<evidence type="ECO:0000256" key="2">
    <source>
        <dbReference type="ARBA" id="ARBA00006601"/>
    </source>
</evidence>
<comment type="pathway">
    <text evidence="1">Nucleotide-sugar biosynthesis; UDP-alpha-D-glucuronate biosynthesis; UDP-alpha-D-glucuronate from UDP-alpha-D-glucose: step 1/1.</text>
</comment>
<dbReference type="SMART" id="SM00984">
    <property type="entry name" value="UDPG_MGDP_dh_C"/>
    <property type="match status" value="1"/>
</dbReference>
<evidence type="ECO:0000259" key="11">
    <source>
        <dbReference type="SMART" id="SM00984"/>
    </source>
</evidence>
<name>A0A1V4IYA4_9CLOT</name>
<evidence type="ECO:0000313" key="12">
    <source>
        <dbReference type="EMBL" id="OPJ65048.1"/>
    </source>
</evidence>
<feature type="binding site" evidence="10">
    <location>
        <position position="160"/>
    </location>
    <ligand>
        <name>NAD(+)</name>
        <dbReference type="ChEBI" id="CHEBI:57540"/>
    </ligand>
</feature>
<dbReference type="UniPathway" id="UPA00038">
    <property type="reaction ID" value="UER00491"/>
</dbReference>
<keyword evidence="5 7" id="KW-0520">NAD</keyword>
<evidence type="ECO:0000256" key="10">
    <source>
        <dbReference type="PIRSR" id="PIRSR500134-3"/>
    </source>
</evidence>
<dbReference type="GO" id="GO:0000271">
    <property type="term" value="P:polysaccharide biosynthetic process"/>
    <property type="evidence" value="ECO:0007669"/>
    <property type="project" value="InterPro"/>
</dbReference>
<comment type="caution">
    <text evidence="12">The sequence shown here is derived from an EMBL/GenBank/DDBJ whole genome shotgun (WGS) entry which is preliminary data.</text>
</comment>
<dbReference type="GO" id="GO:0051287">
    <property type="term" value="F:NAD binding"/>
    <property type="evidence" value="ECO:0007669"/>
    <property type="project" value="InterPro"/>
</dbReference>
<feature type="domain" description="UDP-glucose/GDP-mannose dehydrogenase C-terminal" evidence="11">
    <location>
        <begin position="316"/>
        <end position="423"/>
    </location>
</feature>
<dbReference type="SUPFAM" id="SSF51735">
    <property type="entry name" value="NAD(P)-binding Rossmann-fold domains"/>
    <property type="match status" value="1"/>
</dbReference>
<dbReference type="InterPro" id="IPR008927">
    <property type="entry name" value="6-PGluconate_DH-like_C_sf"/>
</dbReference>
<dbReference type="PANTHER" id="PTHR43750:SF1">
    <property type="entry name" value="GDP-MANNOSE 6-DEHYDROGENASE"/>
    <property type="match status" value="1"/>
</dbReference>
<feature type="binding site" evidence="9">
    <location>
        <position position="323"/>
    </location>
    <ligand>
        <name>substrate</name>
    </ligand>
</feature>
<dbReference type="STRING" id="1450648.CLORY_00480"/>
<dbReference type="PANTHER" id="PTHR43750">
    <property type="entry name" value="UDP-GLUCOSE 6-DEHYDROGENASE TUAD"/>
    <property type="match status" value="1"/>
</dbReference>
<dbReference type="PIRSF" id="PIRSF500134">
    <property type="entry name" value="UDPglc_DH_bac"/>
    <property type="match status" value="1"/>
</dbReference>
<dbReference type="InterPro" id="IPR028357">
    <property type="entry name" value="UDPglc_DH_bac"/>
</dbReference>
<dbReference type="AlphaFoldDB" id="A0A1V4IYA4"/>
<feature type="binding site" evidence="9">
    <location>
        <position position="209"/>
    </location>
    <ligand>
        <name>substrate</name>
    </ligand>
</feature>
<dbReference type="SUPFAM" id="SSF52413">
    <property type="entry name" value="UDP-glucose/GDP-mannose dehydrogenase C-terminal domain"/>
    <property type="match status" value="1"/>
</dbReference>
<dbReference type="InterPro" id="IPR014026">
    <property type="entry name" value="UDP-Glc/GDP-Man_DH_dimer"/>
</dbReference>
<feature type="binding site" evidence="9">
    <location>
        <begin position="256"/>
        <end position="260"/>
    </location>
    <ligand>
        <name>substrate</name>
    </ligand>
</feature>
<evidence type="ECO:0000256" key="9">
    <source>
        <dbReference type="PIRSR" id="PIRSR500134-2"/>
    </source>
</evidence>
<keyword evidence="4 7" id="KW-0560">Oxidoreductase</keyword>
<dbReference type="NCBIfam" id="TIGR03026">
    <property type="entry name" value="NDP-sugDHase"/>
    <property type="match status" value="1"/>
</dbReference>
<dbReference type="Pfam" id="PF03720">
    <property type="entry name" value="UDPG_MGDP_dh_C"/>
    <property type="match status" value="1"/>
</dbReference>
<feature type="binding site" evidence="10">
    <location>
        <position position="35"/>
    </location>
    <ligand>
        <name>NAD(+)</name>
        <dbReference type="ChEBI" id="CHEBI:57540"/>
    </ligand>
</feature>
<dbReference type="EC" id="1.1.1.22" evidence="3 7"/>
<evidence type="ECO:0000256" key="6">
    <source>
        <dbReference type="ARBA" id="ARBA00047473"/>
    </source>
</evidence>
<feature type="binding site" evidence="9">
    <location>
        <position position="264"/>
    </location>
    <ligand>
        <name>substrate</name>
    </ligand>
</feature>
<dbReference type="GO" id="GO:0003979">
    <property type="term" value="F:UDP-glucose 6-dehydrogenase activity"/>
    <property type="evidence" value="ECO:0007669"/>
    <property type="project" value="UniProtKB-EC"/>
</dbReference>
<evidence type="ECO:0000256" key="1">
    <source>
        <dbReference type="ARBA" id="ARBA00004701"/>
    </source>
</evidence>
<feature type="binding site" evidence="9">
    <location>
        <begin position="157"/>
        <end position="160"/>
    </location>
    <ligand>
        <name>substrate</name>
    </ligand>
</feature>
<dbReference type="Pfam" id="PF03721">
    <property type="entry name" value="UDPG_MGDP_dh_N"/>
    <property type="match status" value="1"/>
</dbReference>
<reference evidence="12 13" key="1">
    <citation type="submission" date="2017-03" db="EMBL/GenBank/DDBJ databases">
        <title>Genome sequence of Clostridium oryzae DSM 28571.</title>
        <authorList>
            <person name="Poehlein A."/>
            <person name="Daniel R."/>
        </authorList>
    </citation>
    <scope>NUCLEOTIDE SEQUENCE [LARGE SCALE GENOMIC DNA]</scope>
    <source>
        <strain evidence="12 13">DSM 28571</strain>
    </source>
</reference>
<dbReference type="InterPro" id="IPR036291">
    <property type="entry name" value="NAD(P)-bd_dom_sf"/>
</dbReference>
<sequence length="467" mass="52098">MNVSVFGLGYVGCVNAGCLASLGNNVIGVDVALEKVKLINNGKPTVIEKYLDMYIKEARRKRKLEATIDVQYAILNSEISLIAVGTPSNNRKQLDMKYVYRVAEQIGKVISLKKDFHVIAIKSTVTPGTSTKVAEIIEQLSGKKCGEDFAVISNPDFLREGSAVNDFLNPAITVIGYDCNNAKNMLLELYDGLPGEKICTDIDTAEMIKFVNNTYHALKVAFANEVGNICQKLDIDGSKVMEIFCRDTNLNMSSAYLKPGFAYGGPCLVKDSAALKALAKDFNVDTPIINNIGRSNWVQQQKAFDMIVSKKKSKIGVLGLSFKPDTDDLRYSPAVTLVESLLAKGFNVKIYDKNVKVSDLIGENREYIEKRIPHIQGLITDRLQYVIENSELIVIVNKEKEFENVLEKCKHKIVIDLVRMWDEVQYDGIYEGISWSGINRCNLSDKALLEKKINEYSSEHDFSNEKA</sequence>
<evidence type="ECO:0000313" key="13">
    <source>
        <dbReference type="Proteomes" id="UP000190080"/>
    </source>
</evidence>
<feature type="binding site" evidence="10">
    <location>
        <position position="86"/>
    </location>
    <ligand>
        <name>NAD(+)</name>
        <dbReference type="ChEBI" id="CHEBI:57540"/>
    </ligand>
</feature>
<feature type="binding site" evidence="10">
    <location>
        <position position="124"/>
    </location>
    <ligand>
        <name>NAD(+)</name>
        <dbReference type="ChEBI" id="CHEBI:57540"/>
    </ligand>
</feature>
<evidence type="ECO:0000256" key="5">
    <source>
        <dbReference type="ARBA" id="ARBA00023027"/>
    </source>
</evidence>
<dbReference type="EMBL" id="MZGV01000001">
    <property type="protein sequence ID" value="OPJ65048.1"/>
    <property type="molecule type" value="Genomic_DNA"/>
</dbReference>
<gene>
    <name evidence="12" type="primary">algD</name>
    <name evidence="12" type="ORF">CLORY_00480</name>
</gene>
<dbReference type="OrthoDB" id="9803238at2"/>
<dbReference type="InterPro" id="IPR017476">
    <property type="entry name" value="UDP-Glc/GDP-Man"/>
</dbReference>
<dbReference type="Gene3D" id="1.20.5.170">
    <property type="match status" value="1"/>
</dbReference>
<dbReference type="Proteomes" id="UP000190080">
    <property type="component" value="Unassembled WGS sequence"/>
</dbReference>
<comment type="catalytic activity">
    <reaction evidence="6 7">
        <text>UDP-alpha-D-glucose + 2 NAD(+) + H2O = UDP-alpha-D-glucuronate + 2 NADH + 3 H(+)</text>
        <dbReference type="Rhea" id="RHEA:23596"/>
        <dbReference type="ChEBI" id="CHEBI:15377"/>
        <dbReference type="ChEBI" id="CHEBI:15378"/>
        <dbReference type="ChEBI" id="CHEBI:57540"/>
        <dbReference type="ChEBI" id="CHEBI:57945"/>
        <dbReference type="ChEBI" id="CHEBI:58052"/>
        <dbReference type="ChEBI" id="CHEBI:58885"/>
        <dbReference type="EC" id="1.1.1.22"/>
    </reaction>
</comment>
<keyword evidence="13" id="KW-1185">Reference proteome</keyword>
<dbReference type="SUPFAM" id="SSF48179">
    <property type="entry name" value="6-phosphogluconate dehydrogenase C-terminal domain-like"/>
    <property type="match status" value="1"/>
</dbReference>
<dbReference type="GO" id="GO:0006065">
    <property type="term" value="P:UDP-glucuronate biosynthetic process"/>
    <property type="evidence" value="ECO:0007669"/>
    <property type="project" value="UniProtKB-UniPathway"/>
</dbReference>